<dbReference type="InterPro" id="IPR029068">
    <property type="entry name" value="Glyas_Bleomycin-R_OHBP_Dase"/>
</dbReference>
<proteinExistence type="predicted"/>
<dbReference type="Proteomes" id="UP001207918">
    <property type="component" value="Unassembled WGS sequence"/>
</dbReference>
<name>A0ABT3PRI4_9BACT</name>
<accession>A0ABT3PRI4</accession>
<reference evidence="2 3" key="1">
    <citation type="submission" date="2021-03" db="EMBL/GenBank/DDBJ databases">
        <title>Aliifodinibius sp. nov., a new bacterium isolated from saline soil.</title>
        <authorList>
            <person name="Galisteo C."/>
            <person name="De La Haba R."/>
            <person name="Sanchez-Porro C."/>
            <person name="Ventosa A."/>
        </authorList>
    </citation>
    <scope>NUCLEOTIDE SEQUENCE [LARGE SCALE GENOMIC DNA]</scope>
    <source>
        <strain evidence="2 3">1BSP15-2V2</strain>
    </source>
</reference>
<gene>
    <name evidence="2" type="ORF">J6I44_16435</name>
</gene>
<evidence type="ECO:0000313" key="2">
    <source>
        <dbReference type="EMBL" id="MCW9708451.1"/>
    </source>
</evidence>
<comment type="caution">
    <text evidence="2">The sequence shown here is derived from an EMBL/GenBank/DDBJ whole genome shotgun (WGS) entry which is preliminary data.</text>
</comment>
<sequence length="143" mass="16335">MKRMEQRLTLITIGVSNIKKMRQFYENVFGWQATENSNDNITFFQLNGIQLALFGKEDLAEDAQVRADGTVFKPFTLAHNLQSEEEVDTLFENLVQKGASVAKKPEKTPWGGYSGYIADPEENLWEIAYNPYMEYDEKGNVIG</sequence>
<dbReference type="PROSITE" id="PS51819">
    <property type="entry name" value="VOC"/>
    <property type="match status" value="1"/>
</dbReference>
<dbReference type="PANTHER" id="PTHR36503">
    <property type="entry name" value="BLR2520 PROTEIN"/>
    <property type="match status" value="1"/>
</dbReference>
<dbReference type="InterPro" id="IPR004360">
    <property type="entry name" value="Glyas_Fos-R_dOase_dom"/>
</dbReference>
<keyword evidence="3" id="KW-1185">Reference proteome</keyword>
<dbReference type="RefSeq" id="WP_265767235.1">
    <property type="nucleotide sequence ID" value="NZ_JAGGJA010000013.1"/>
</dbReference>
<dbReference type="EMBL" id="JAGGJA010000013">
    <property type="protein sequence ID" value="MCW9708451.1"/>
    <property type="molecule type" value="Genomic_DNA"/>
</dbReference>
<dbReference type="Pfam" id="PF00903">
    <property type="entry name" value="Glyoxalase"/>
    <property type="match status" value="1"/>
</dbReference>
<feature type="domain" description="VOC" evidence="1">
    <location>
        <begin position="7"/>
        <end position="130"/>
    </location>
</feature>
<organism evidence="2 3">
    <name type="scientific">Fodinibius salsisoli</name>
    <dbReference type="NCBI Taxonomy" id="2820877"/>
    <lineage>
        <taxon>Bacteria</taxon>
        <taxon>Pseudomonadati</taxon>
        <taxon>Balneolota</taxon>
        <taxon>Balneolia</taxon>
        <taxon>Balneolales</taxon>
        <taxon>Balneolaceae</taxon>
        <taxon>Fodinibius</taxon>
    </lineage>
</organism>
<dbReference type="SUPFAM" id="SSF54593">
    <property type="entry name" value="Glyoxalase/Bleomycin resistance protein/Dihydroxybiphenyl dioxygenase"/>
    <property type="match status" value="1"/>
</dbReference>
<evidence type="ECO:0000259" key="1">
    <source>
        <dbReference type="PROSITE" id="PS51819"/>
    </source>
</evidence>
<evidence type="ECO:0000313" key="3">
    <source>
        <dbReference type="Proteomes" id="UP001207918"/>
    </source>
</evidence>
<dbReference type="Gene3D" id="3.10.180.10">
    <property type="entry name" value="2,3-Dihydroxybiphenyl 1,2-Dioxygenase, domain 1"/>
    <property type="match status" value="1"/>
</dbReference>
<dbReference type="InterPro" id="IPR037523">
    <property type="entry name" value="VOC_core"/>
</dbReference>
<protein>
    <submittedName>
        <fullName evidence="2">VOC family protein</fullName>
    </submittedName>
</protein>
<dbReference type="PANTHER" id="PTHR36503:SF1">
    <property type="entry name" value="BLR2520 PROTEIN"/>
    <property type="match status" value="1"/>
</dbReference>